<accession>A0ACC2EQQ8</accession>
<proteinExistence type="predicted"/>
<sequence>MDFPVGSMGKSLGVHESNVGFGDRTLGSLTSEMTENRARMLAQGGAEILLPGRGMLKRSQSGSELEIEMNSRDESIEQLKQARICSHGGSGLLIRRDPGRLSCAPSTSDDALLADHSPPFTGQTRMLSGPSYLSGPTGRHLPYQQQDPYLNKSSGMQMATAREGASNLYDASIERRYTFTPSQWAELQHQALIYKYIIHGYPVPNDLVLPIRKSVAALSGSPYGISGEIIGAVGWGSSSNMDAEPGRCRRTDGKKWRCSRPVVQEQKYCERHMHRGRHRSRKAAEAQTNSLSQPSPMSTSSNMPTPSVALPRTAPHSIDPRPPVIVNSSQQQQQVSAHVTKSFINGSATEMSVNPSCISARLPSSQFQLPPHSPASSMSTSKDPRLLYELRSQSADLQPDHPWPTQLSKMPSLIQQKQSCNSFYLYDSPLRSLQAQEMTALMEISPLSAFMDQRQQQQSGYFSSRNSSIDTAVEVKSEDQPLRHFFDDWPRSRAADSSTLSWSDADEEKPTCNASSTQLSIAILPTVSDLASANASPVRSKNAFSPLRLSMSKDGEAGLESMHVGLGMTLGSNANPSQQSLWFPMSMENSMGGPLAEALQSSSRLGLRKTGGRGLSLLSDGGRPDSSSPQESCRLPSPTGVLQKAFGSCFSDSSSRASSPASGKREAVICDQNLKSHATHGSPHVAT</sequence>
<reference evidence="2" key="1">
    <citation type="journal article" date="2024" name="Proc. Natl. Acad. Sci. U.S.A.">
        <title>Extraordinary preservation of gene collinearity over three hundred million years revealed in homosporous lycophytes.</title>
        <authorList>
            <person name="Li C."/>
            <person name="Wickell D."/>
            <person name="Kuo L.Y."/>
            <person name="Chen X."/>
            <person name="Nie B."/>
            <person name="Liao X."/>
            <person name="Peng D."/>
            <person name="Ji J."/>
            <person name="Jenkins J."/>
            <person name="Williams M."/>
            <person name="Shu S."/>
            <person name="Plott C."/>
            <person name="Barry K."/>
            <person name="Rajasekar S."/>
            <person name="Grimwood J."/>
            <person name="Han X."/>
            <person name="Sun S."/>
            <person name="Hou Z."/>
            <person name="He W."/>
            <person name="Dai G."/>
            <person name="Sun C."/>
            <person name="Schmutz J."/>
            <person name="Leebens-Mack J.H."/>
            <person name="Li F.W."/>
            <person name="Wang L."/>
        </authorList>
    </citation>
    <scope>NUCLEOTIDE SEQUENCE [LARGE SCALE GENOMIC DNA]</scope>
    <source>
        <strain evidence="2">cv. PW_Plant_1</strain>
    </source>
</reference>
<name>A0ACC2EQQ8_DIPCM</name>
<dbReference type="Proteomes" id="UP001162992">
    <property type="component" value="Chromosome 1"/>
</dbReference>
<keyword evidence="2" id="KW-1185">Reference proteome</keyword>
<protein>
    <submittedName>
        <fullName evidence="1">Uncharacterized protein</fullName>
    </submittedName>
</protein>
<comment type="caution">
    <text evidence="1">The sequence shown here is derived from an EMBL/GenBank/DDBJ whole genome shotgun (WGS) entry which is preliminary data.</text>
</comment>
<organism evidence="1 2">
    <name type="scientific">Diphasiastrum complanatum</name>
    <name type="common">Issler's clubmoss</name>
    <name type="synonym">Lycopodium complanatum</name>
    <dbReference type="NCBI Taxonomy" id="34168"/>
    <lineage>
        <taxon>Eukaryota</taxon>
        <taxon>Viridiplantae</taxon>
        <taxon>Streptophyta</taxon>
        <taxon>Embryophyta</taxon>
        <taxon>Tracheophyta</taxon>
        <taxon>Lycopodiopsida</taxon>
        <taxon>Lycopodiales</taxon>
        <taxon>Lycopodiaceae</taxon>
        <taxon>Lycopodioideae</taxon>
        <taxon>Diphasiastrum</taxon>
    </lineage>
</organism>
<evidence type="ECO:0000313" key="1">
    <source>
        <dbReference type="EMBL" id="KAJ7568756.1"/>
    </source>
</evidence>
<dbReference type="EMBL" id="CM055092">
    <property type="protein sequence ID" value="KAJ7568756.1"/>
    <property type="molecule type" value="Genomic_DNA"/>
</dbReference>
<evidence type="ECO:0000313" key="2">
    <source>
        <dbReference type="Proteomes" id="UP001162992"/>
    </source>
</evidence>
<gene>
    <name evidence="1" type="ORF">O6H91_01G046900</name>
</gene>